<feature type="compositionally biased region" description="Polar residues" evidence="1">
    <location>
        <begin position="13"/>
        <end position="25"/>
    </location>
</feature>
<proteinExistence type="predicted"/>
<name>X1V4D2_9ZZZZ</name>
<accession>X1V4D2</accession>
<reference evidence="2" key="1">
    <citation type="journal article" date="2014" name="Front. Microbiol.">
        <title>High frequency of phylogenetically diverse reductive dehalogenase-homologous genes in deep subseafloor sedimentary metagenomes.</title>
        <authorList>
            <person name="Kawai M."/>
            <person name="Futagami T."/>
            <person name="Toyoda A."/>
            <person name="Takaki Y."/>
            <person name="Nishi S."/>
            <person name="Hori S."/>
            <person name="Arai W."/>
            <person name="Tsubouchi T."/>
            <person name="Morono Y."/>
            <person name="Uchiyama I."/>
            <person name="Ito T."/>
            <person name="Fujiyama A."/>
            <person name="Inagaki F."/>
            <person name="Takami H."/>
        </authorList>
    </citation>
    <scope>NUCLEOTIDE SEQUENCE</scope>
    <source>
        <strain evidence="2">Expedition CK06-06</strain>
    </source>
</reference>
<feature type="compositionally biased region" description="Low complexity" evidence="1">
    <location>
        <begin position="32"/>
        <end position="45"/>
    </location>
</feature>
<gene>
    <name evidence="2" type="ORF">S12H4_48798</name>
</gene>
<evidence type="ECO:0000313" key="2">
    <source>
        <dbReference type="EMBL" id="GAJ07011.1"/>
    </source>
</evidence>
<organism evidence="2">
    <name type="scientific">marine sediment metagenome</name>
    <dbReference type="NCBI Taxonomy" id="412755"/>
    <lineage>
        <taxon>unclassified sequences</taxon>
        <taxon>metagenomes</taxon>
        <taxon>ecological metagenomes</taxon>
    </lineage>
</organism>
<evidence type="ECO:0000256" key="1">
    <source>
        <dbReference type="SAM" id="MobiDB-lite"/>
    </source>
</evidence>
<dbReference type="AlphaFoldDB" id="X1V4D2"/>
<protein>
    <submittedName>
        <fullName evidence="2">Uncharacterized protein</fullName>
    </submittedName>
</protein>
<feature type="region of interest" description="Disordered" evidence="1">
    <location>
        <begin position="13"/>
        <end position="45"/>
    </location>
</feature>
<sequence>IKKIIPSLTVLSSSSTKNYKPNTHNPKLVARNLPPNALPLPDNHS</sequence>
<dbReference type="EMBL" id="BARW01030537">
    <property type="protein sequence ID" value="GAJ07011.1"/>
    <property type="molecule type" value="Genomic_DNA"/>
</dbReference>
<comment type="caution">
    <text evidence="2">The sequence shown here is derived from an EMBL/GenBank/DDBJ whole genome shotgun (WGS) entry which is preliminary data.</text>
</comment>
<feature type="non-terminal residue" evidence="2">
    <location>
        <position position="1"/>
    </location>
</feature>